<feature type="domain" description="IgGFc-binding protein N-terminal" evidence="2">
    <location>
        <begin position="1"/>
        <end position="257"/>
    </location>
</feature>
<dbReference type="Pfam" id="PF17517">
    <property type="entry name" value="IgGFc_binding"/>
    <property type="match status" value="1"/>
</dbReference>
<proteinExistence type="predicted"/>
<evidence type="ECO:0000259" key="2">
    <source>
        <dbReference type="Pfam" id="PF17517"/>
    </source>
</evidence>
<dbReference type="AlphaFoldDB" id="A0A8J1TYK2"/>
<sequence>DTNVTIIPRLRLGYDNSQAISINLNQRQTYQYTRYLFDITGSMVLSDKPISVLSGSDCTRIPWSIANCGQLVEQVPPLEAWGNQFVTGSIGGRPNGNQFRLISSEDDNRASQGARFTVLSKGQFWGVNPDSQDESYLFIECEKPCLLVQYNRAFNVDNPRIGTSPFMMIVPPLRQYTSGQHTFPTFKRDTFNRDYSNFLTVVSSYSGLMLNGEYITGWKNIPSTNYAAAIVDGLRYDGSLKITHWSKNATFAAFSYGHWLNAHGFPTGMGTRALQGAGNTTDPEPEFYTKNDYKVYYIGSKWNLRNSTENYVTFDVRTCRGAMIYLSPNMNDRDYRNLYHLEISGGDNRFSFIARGQNGPRLVQVYTPTVVSCDEFASFWIRWENFGSGSDFRVRLSLGMGTCIGVRELMAYTDSTDPLDLKYIGIGSYTISDGHWFLHPDQDCSAVTDPPTLNFTTTVDPSAPSPTSPLPRYGDFQERCHCRFTVEPNITAGEKEPGETLFEIDDILYNLTGQNGGECFGCAHVMDRCRIDCTEKALSYWNPGGFSNLIDVEGGVGTRQRTVGQLLCEAYLRTLPPPGVRVVVYYDPGRCGQEFHTLVSAESLCCKEIDVPEIGFVVVWDRHCDGDVEWPGGDGASNV</sequence>
<dbReference type="Proteomes" id="UP000749559">
    <property type="component" value="Unassembled WGS sequence"/>
</dbReference>
<evidence type="ECO:0000259" key="1">
    <source>
        <dbReference type="Pfam" id="PF12248"/>
    </source>
</evidence>
<dbReference type="EMBL" id="CAIIXF020000010">
    <property type="protein sequence ID" value="CAH1796513.1"/>
    <property type="molecule type" value="Genomic_DNA"/>
</dbReference>
<keyword evidence="4" id="KW-1185">Reference proteome</keyword>
<organism evidence="3 4">
    <name type="scientific">Owenia fusiformis</name>
    <name type="common">Polychaete worm</name>
    <dbReference type="NCBI Taxonomy" id="6347"/>
    <lineage>
        <taxon>Eukaryota</taxon>
        <taxon>Metazoa</taxon>
        <taxon>Spiralia</taxon>
        <taxon>Lophotrochozoa</taxon>
        <taxon>Annelida</taxon>
        <taxon>Polychaeta</taxon>
        <taxon>Sedentaria</taxon>
        <taxon>Canalipalpata</taxon>
        <taxon>Sabellida</taxon>
        <taxon>Oweniida</taxon>
        <taxon>Oweniidae</taxon>
        <taxon>Owenia</taxon>
    </lineage>
</organism>
<dbReference type="PANTHER" id="PTHR46534:SF1">
    <property type="entry name" value="IGGFC-BINDING PROTEIN N-TERMINAL DOMAIN-CONTAINING PROTEIN"/>
    <property type="match status" value="1"/>
</dbReference>
<gene>
    <name evidence="3" type="ORF">OFUS_LOCUS20914</name>
</gene>
<comment type="caution">
    <text evidence="3">The sequence shown here is derived from an EMBL/GenBank/DDBJ whole genome shotgun (WGS) entry which is preliminary data.</text>
</comment>
<feature type="non-terminal residue" evidence="3">
    <location>
        <position position="639"/>
    </location>
</feature>
<dbReference type="OrthoDB" id="6142386at2759"/>
<name>A0A8J1TYK2_OWEFU</name>
<feature type="domain" description="Farnesoic acid O-methyl transferase" evidence="1">
    <location>
        <begin position="303"/>
        <end position="439"/>
    </location>
</feature>
<evidence type="ECO:0000313" key="4">
    <source>
        <dbReference type="Proteomes" id="UP000749559"/>
    </source>
</evidence>
<evidence type="ECO:0000313" key="3">
    <source>
        <dbReference type="EMBL" id="CAH1796513.1"/>
    </source>
</evidence>
<accession>A0A8J1TYK2</accession>
<protein>
    <submittedName>
        <fullName evidence="3">Uncharacterized protein</fullName>
    </submittedName>
</protein>
<dbReference type="Pfam" id="PF12248">
    <property type="entry name" value="Methyltransf_FA"/>
    <property type="match status" value="1"/>
</dbReference>
<dbReference type="PANTHER" id="PTHR46534">
    <property type="entry name" value="IGGFC_BINDING DOMAIN-CONTAINING PROTEIN"/>
    <property type="match status" value="1"/>
</dbReference>
<dbReference type="InterPro" id="IPR022041">
    <property type="entry name" value="Methyltransf_FA"/>
</dbReference>
<reference evidence="3" key="1">
    <citation type="submission" date="2022-03" db="EMBL/GenBank/DDBJ databases">
        <authorList>
            <person name="Martin C."/>
        </authorList>
    </citation>
    <scope>NUCLEOTIDE SEQUENCE</scope>
</reference>
<dbReference type="InterPro" id="IPR035234">
    <property type="entry name" value="IgGFc-bd_N"/>
</dbReference>